<proteinExistence type="predicted"/>
<feature type="non-terminal residue" evidence="2">
    <location>
        <position position="166"/>
    </location>
</feature>
<feature type="region of interest" description="Disordered" evidence="1">
    <location>
        <begin position="1"/>
        <end position="166"/>
    </location>
</feature>
<dbReference type="AlphaFoldDB" id="A0ABD0P4I7"/>
<gene>
    <name evidence="2" type="ORF">M9458_036894</name>
</gene>
<dbReference type="EMBL" id="JAMKFB020000018">
    <property type="protein sequence ID" value="KAL0168672.1"/>
    <property type="molecule type" value="Genomic_DNA"/>
</dbReference>
<feature type="compositionally biased region" description="Basic and acidic residues" evidence="1">
    <location>
        <begin position="155"/>
        <end position="166"/>
    </location>
</feature>
<protein>
    <submittedName>
        <fullName evidence="2">Uncharacterized protein</fullName>
    </submittedName>
</protein>
<name>A0ABD0P4I7_CIRMR</name>
<evidence type="ECO:0000313" key="3">
    <source>
        <dbReference type="Proteomes" id="UP001529510"/>
    </source>
</evidence>
<reference evidence="2 3" key="1">
    <citation type="submission" date="2024-05" db="EMBL/GenBank/DDBJ databases">
        <title>Genome sequencing and assembly of Indian major carp, Cirrhinus mrigala (Hamilton, 1822).</title>
        <authorList>
            <person name="Mohindra V."/>
            <person name="Chowdhury L.M."/>
            <person name="Lal K."/>
            <person name="Jena J.K."/>
        </authorList>
    </citation>
    <scope>NUCLEOTIDE SEQUENCE [LARGE SCALE GENOMIC DNA]</scope>
    <source>
        <strain evidence="2">CM1030</strain>
        <tissue evidence="2">Blood</tissue>
    </source>
</reference>
<sequence>AFEALCNELGPPPYSPRYYERFSPGPLPGSGGYRPPYGPPEYSEPLPVRPGYTPTDYGEYSSQGAGGRRSGLRGRPPSSYGLPDAPYRQPATGRYYEEDDYETAPGPPFGILDPRGERTFDARPLPLAPLPENSPYSEGEEEESWRAPPPFPELTGRREGPRRVYE</sequence>
<organism evidence="2 3">
    <name type="scientific">Cirrhinus mrigala</name>
    <name type="common">Mrigala</name>
    <dbReference type="NCBI Taxonomy" id="683832"/>
    <lineage>
        <taxon>Eukaryota</taxon>
        <taxon>Metazoa</taxon>
        <taxon>Chordata</taxon>
        <taxon>Craniata</taxon>
        <taxon>Vertebrata</taxon>
        <taxon>Euteleostomi</taxon>
        <taxon>Actinopterygii</taxon>
        <taxon>Neopterygii</taxon>
        <taxon>Teleostei</taxon>
        <taxon>Ostariophysi</taxon>
        <taxon>Cypriniformes</taxon>
        <taxon>Cyprinidae</taxon>
        <taxon>Labeoninae</taxon>
        <taxon>Labeonini</taxon>
        <taxon>Cirrhinus</taxon>
    </lineage>
</organism>
<dbReference type="Proteomes" id="UP001529510">
    <property type="component" value="Unassembled WGS sequence"/>
</dbReference>
<evidence type="ECO:0000256" key="1">
    <source>
        <dbReference type="SAM" id="MobiDB-lite"/>
    </source>
</evidence>
<accession>A0ABD0P4I7</accession>
<keyword evidence="3" id="KW-1185">Reference proteome</keyword>
<feature type="non-terminal residue" evidence="2">
    <location>
        <position position="1"/>
    </location>
</feature>
<comment type="caution">
    <text evidence="2">The sequence shown here is derived from an EMBL/GenBank/DDBJ whole genome shotgun (WGS) entry which is preliminary data.</text>
</comment>
<evidence type="ECO:0000313" key="2">
    <source>
        <dbReference type="EMBL" id="KAL0168672.1"/>
    </source>
</evidence>